<dbReference type="GO" id="GO:0008203">
    <property type="term" value="P:cholesterol metabolic process"/>
    <property type="evidence" value="ECO:0007669"/>
    <property type="project" value="TreeGrafter"/>
</dbReference>
<dbReference type="GO" id="GO:0020037">
    <property type="term" value="F:heme binding"/>
    <property type="evidence" value="ECO:0007669"/>
    <property type="project" value="InterPro"/>
</dbReference>
<dbReference type="RefSeq" id="XP_019496470.1">
    <property type="nucleotide sequence ID" value="XM_019640925.1"/>
</dbReference>
<name>A0A8B7R9Z4_HIPAR</name>
<dbReference type="PANTHER" id="PTHR24279:SF125">
    <property type="entry name" value="CYTOCHROME P450 FAMILY 24 SUBFAMILY A MEMBER 1"/>
    <property type="match status" value="1"/>
</dbReference>
<dbReference type="GO" id="GO:0006700">
    <property type="term" value="P:C21-steroid hormone biosynthetic process"/>
    <property type="evidence" value="ECO:0007669"/>
    <property type="project" value="TreeGrafter"/>
</dbReference>
<dbReference type="GO" id="GO:0071375">
    <property type="term" value="P:cellular response to peptide hormone stimulus"/>
    <property type="evidence" value="ECO:0007669"/>
    <property type="project" value="TreeGrafter"/>
</dbReference>
<dbReference type="OrthoDB" id="3945418at2759"/>
<keyword evidence="5" id="KW-0479">Metal-binding</keyword>
<evidence type="ECO:0000256" key="8">
    <source>
        <dbReference type="ARBA" id="ARBA00023004"/>
    </source>
</evidence>
<dbReference type="Pfam" id="PF00067">
    <property type="entry name" value="p450"/>
    <property type="match status" value="1"/>
</dbReference>
<protein>
    <submittedName>
        <fullName evidence="11">1,25-dihydroxyvitamin D(3) 24-hydroxylase, mitochondrial-like</fullName>
    </submittedName>
</protein>
<keyword evidence="8" id="KW-0408">Iron</keyword>
<keyword evidence="9" id="KW-0503">Monooxygenase</keyword>
<dbReference type="GeneID" id="109381842"/>
<evidence type="ECO:0000256" key="2">
    <source>
        <dbReference type="ARBA" id="ARBA00004637"/>
    </source>
</evidence>
<keyword evidence="7" id="KW-0560">Oxidoreductase</keyword>
<dbReference type="PANTHER" id="PTHR24279">
    <property type="entry name" value="CYTOCHROME P450"/>
    <property type="match status" value="1"/>
</dbReference>
<comment type="cofactor">
    <cofactor evidence="1">
        <name>heme</name>
        <dbReference type="ChEBI" id="CHEBI:30413"/>
    </cofactor>
</comment>
<dbReference type="GO" id="GO:0034650">
    <property type="term" value="P:cortisol metabolic process"/>
    <property type="evidence" value="ECO:0007669"/>
    <property type="project" value="TreeGrafter"/>
</dbReference>
<evidence type="ECO:0000313" key="10">
    <source>
        <dbReference type="Proteomes" id="UP000694851"/>
    </source>
</evidence>
<sequence length="210" mass="23491">MKYPRLTEIGICLVLYEKRFGLLQKNAGDEALNFIMAIKTMMSTFGRMMVTPVELHKSLNTKVWQAHTLAWDTIFKSVKSCVNQQLEKYSEQPGTDFLCDIYHHNRLSKKELYAAVTELQLAAVETVSVGLMFQLLTKQSAKSFSRSVLNSHSTTHTCHVDRSSSGLAQRRNPILGAVGAPMHSLCARTYTGREAVPGTPILVTKLQSRT</sequence>
<comment type="similarity">
    <text evidence="3">Belongs to the cytochrome P450 family.</text>
</comment>
<evidence type="ECO:0000256" key="4">
    <source>
        <dbReference type="ARBA" id="ARBA00022617"/>
    </source>
</evidence>
<dbReference type="InterPro" id="IPR050479">
    <property type="entry name" value="CYP11_CYP27_families"/>
</dbReference>
<evidence type="ECO:0000313" key="11">
    <source>
        <dbReference type="RefSeq" id="XP_019496470.1"/>
    </source>
</evidence>
<reference evidence="11" key="1">
    <citation type="submission" date="2025-08" db="UniProtKB">
        <authorList>
            <consortium name="RefSeq"/>
        </authorList>
    </citation>
    <scope>IDENTIFICATION</scope>
    <source>
        <tissue evidence="11">Muscle</tissue>
    </source>
</reference>
<dbReference type="SUPFAM" id="SSF48264">
    <property type="entry name" value="Cytochrome P450"/>
    <property type="match status" value="1"/>
</dbReference>
<keyword evidence="10" id="KW-1185">Reference proteome</keyword>
<evidence type="ECO:0000256" key="3">
    <source>
        <dbReference type="ARBA" id="ARBA00010617"/>
    </source>
</evidence>
<gene>
    <name evidence="11" type="primary">LOC109381842</name>
</gene>
<dbReference type="InterPro" id="IPR036396">
    <property type="entry name" value="Cyt_P450_sf"/>
</dbReference>
<evidence type="ECO:0000256" key="6">
    <source>
        <dbReference type="ARBA" id="ARBA00022946"/>
    </source>
</evidence>
<dbReference type="GO" id="GO:0016705">
    <property type="term" value="F:oxidoreductase activity, acting on paired donors, with incorporation or reduction of molecular oxygen"/>
    <property type="evidence" value="ECO:0007669"/>
    <property type="project" value="InterPro"/>
</dbReference>
<keyword evidence="4" id="KW-0349">Heme</keyword>
<evidence type="ECO:0000256" key="9">
    <source>
        <dbReference type="ARBA" id="ARBA00023033"/>
    </source>
</evidence>
<dbReference type="GO" id="GO:0005506">
    <property type="term" value="F:iron ion binding"/>
    <property type="evidence" value="ECO:0007669"/>
    <property type="project" value="InterPro"/>
</dbReference>
<dbReference type="AlphaFoldDB" id="A0A8B7R9Z4"/>
<dbReference type="InterPro" id="IPR001128">
    <property type="entry name" value="Cyt_P450"/>
</dbReference>
<dbReference type="GO" id="GO:0004497">
    <property type="term" value="F:monooxygenase activity"/>
    <property type="evidence" value="ECO:0007669"/>
    <property type="project" value="UniProtKB-KW"/>
</dbReference>
<dbReference type="Gene3D" id="1.10.630.10">
    <property type="entry name" value="Cytochrome P450"/>
    <property type="match status" value="1"/>
</dbReference>
<accession>A0A8B7R9Z4</accession>
<dbReference type="Proteomes" id="UP000694851">
    <property type="component" value="Unplaced"/>
</dbReference>
<proteinExistence type="inferred from homology"/>
<keyword evidence="6" id="KW-0809">Transit peptide</keyword>
<evidence type="ECO:0000256" key="5">
    <source>
        <dbReference type="ARBA" id="ARBA00022723"/>
    </source>
</evidence>
<comment type="subcellular location">
    <subcellularLocation>
        <location evidence="2">Mitochondrion inner membrane</location>
        <topology evidence="2">Peripheral membrane protein</topology>
    </subcellularLocation>
</comment>
<dbReference type="KEGG" id="hai:109381842"/>
<dbReference type="GO" id="GO:0005743">
    <property type="term" value="C:mitochondrial inner membrane"/>
    <property type="evidence" value="ECO:0007669"/>
    <property type="project" value="UniProtKB-SubCell"/>
</dbReference>
<organism evidence="10 11">
    <name type="scientific">Hipposideros armiger</name>
    <name type="common">Great Himalayan leaf-nosed bat</name>
    <dbReference type="NCBI Taxonomy" id="186990"/>
    <lineage>
        <taxon>Eukaryota</taxon>
        <taxon>Metazoa</taxon>
        <taxon>Chordata</taxon>
        <taxon>Craniata</taxon>
        <taxon>Vertebrata</taxon>
        <taxon>Euteleostomi</taxon>
        <taxon>Mammalia</taxon>
        <taxon>Eutheria</taxon>
        <taxon>Laurasiatheria</taxon>
        <taxon>Chiroptera</taxon>
        <taxon>Yinpterochiroptera</taxon>
        <taxon>Rhinolophoidea</taxon>
        <taxon>Hipposideridae</taxon>
        <taxon>Hipposideros</taxon>
    </lineage>
</organism>
<dbReference type="GO" id="GO:0006704">
    <property type="term" value="P:glucocorticoid biosynthetic process"/>
    <property type="evidence" value="ECO:0007669"/>
    <property type="project" value="TreeGrafter"/>
</dbReference>
<evidence type="ECO:0000256" key="7">
    <source>
        <dbReference type="ARBA" id="ARBA00023002"/>
    </source>
</evidence>
<evidence type="ECO:0000256" key="1">
    <source>
        <dbReference type="ARBA" id="ARBA00001971"/>
    </source>
</evidence>